<evidence type="ECO:0000313" key="1">
    <source>
        <dbReference type="EMBL" id="ELQ75667.1"/>
    </source>
</evidence>
<keyword evidence="2" id="KW-1185">Reference proteome</keyword>
<reference evidence="1 2" key="1">
    <citation type="journal article" date="2012" name="PLoS Pathog.">
        <title>The genome of the obligate intracellular parasite Trachipleistophora hominis: new insights into microsporidian genome dynamics and reductive evolution.</title>
        <authorList>
            <person name="Heinz E."/>
            <person name="Williams T.A."/>
            <person name="Nakjang S."/>
            <person name="Noel C.J."/>
            <person name="Swan D.C."/>
            <person name="Goldberg A.V."/>
            <person name="Harris S.R."/>
            <person name="Weinmaier T."/>
            <person name="Markert S."/>
            <person name="Becher D."/>
            <person name="Bernhardt J."/>
            <person name="Dagan T."/>
            <person name="Hacker C."/>
            <person name="Lucocq J.M."/>
            <person name="Schweder T."/>
            <person name="Rattei T."/>
            <person name="Hall N."/>
            <person name="Hirt R.P."/>
            <person name="Embley T.M."/>
        </authorList>
    </citation>
    <scope>NUCLEOTIDE SEQUENCE [LARGE SCALE GENOMIC DNA]</scope>
</reference>
<evidence type="ECO:0000313" key="2">
    <source>
        <dbReference type="Proteomes" id="UP000011185"/>
    </source>
</evidence>
<organism evidence="1 2">
    <name type="scientific">Trachipleistophora hominis</name>
    <name type="common">Microsporidian parasite</name>
    <dbReference type="NCBI Taxonomy" id="72359"/>
    <lineage>
        <taxon>Eukaryota</taxon>
        <taxon>Fungi</taxon>
        <taxon>Fungi incertae sedis</taxon>
        <taxon>Microsporidia</taxon>
        <taxon>Pleistophoridae</taxon>
        <taxon>Trachipleistophora</taxon>
    </lineage>
</organism>
<accession>L7JY71</accession>
<name>L7JY71_TRAHO</name>
<sequence>MADKTNVQSIVEGINKREENREKEKKVAYSYVSTENVSRLAFVFDKNSSCGRVRRIKEKLGLDVDEGDRRG</sequence>
<proteinExistence type="predicted"/>
<dbReference type="AlphaFoldDB" id="L7JY71"/>
<dbReference type="HOGENOM" id="CLU_2741836_0_0_1"/>
<dbReference type="InParanoid" id="L7JY71"/>
<gene>
    <name evidence="1" type="ORF">THOM_1339</name>
</gene>
<dbReference type="EMBL" id="JH993935">
    <property type="protein sequence ID" value="ELQ75667.1"/>
    <property type="molecule type" value="Genomic_DNA"/>
</dbReference>
<dbReference type="VEuPathDB" id="MicrosporidiaDB:THOM_1339"/>
<protein>
    <submittedName>
        <fullName evidence="1">Uncharacterized protein</fullName>
    </submittedName>
</protein>
<dbReference type="Proteomes" id="UP000011185">
    <property type="component" value="Unassembled WGS sequence"/>
</dbReference>